<proteinExistence type="predicted"/>
<accession>A0AAN8X7G4</accession>
<dbReference type="EMBL" id="JAXCGZ010007555">
    <property type="protein sequence ID" value="KAK7079260.1"/>
    <property type="molecule type" value="Genomic_DNA"/>
</dbReference>
<evidence type="ECO:0000313" key="1">
    <source>
        <dbReference type="EMBL" id="KAK7079260.1"/>
    </source>
</evidence>
<organism evidence="1 2">
    <name type="scientific">Halocaridina rubra</name>
    <name type="common">Hawaiian red shrimp</name>
    <dbReference type="NCBI Taxonomy" id="373956"/>
    <lineage>
        <taxon>Eukaryota</taxon>
        <taxon>Metazoa</taxon>
        <taxon>Ecdysozoa</taxon>
        <taxon>Arthropoda</taxon>
        <taxon>Crustacea</taxon>
        <taxon>Multicrustacea</taxon>
        <taxon>Malacostraca</taxon>
        <taxon>Eumalacostraca</taxon>
        <taxon>Eucarida</taxon>
        <taxon>Decapoda</taxon>
        <taxon>Pleocyemata</taxon>
        <taxon>Caridea</taxon>
        <taxon>Atyoidea</taxon>
        <taxon>Atyidae</taxon>
        <taxon>Halocaridina</taxon>
    </lineage>
</organism>
<dbReference type="InterPro" id="IPR045865">
    <property type="entry name" value="ACT-like_dom_sf"/>
</dbReference>
<dbReference type="Gene3D" id="3.30.70.260">
    <property type="match status" value="1"/>
</dbReference>
<protein>
    <recommendedName>
        <fullName evidence="3">ACT domain-containing protein</fullName>
    </recommendedName>
</protein>
<reference evidence="1 2" key="1">
    <citation type="submission" date="2023-11" db="EMBL/GenBank/DDBJ databases">
        <title>Halocaridina rubra genome assembly.</title>
        <authorList>
            <person name="Smith C."/>
        </authorList>
    </citation>
    <scope>NUCLEOTIDE SEQUENCE [LARGE SCALE GENOMIC DNA]</scope>
    <source>
        <strain evidence="1">EP-1</strain>
        <tissue evidence="1">Whole</tissue>
    </source>
</reference>
<dbReference type="SUPFAM" id="SSF55021">
    <property type="entry name" value="ACT-like"/>
    <property type="match status" value="1"/>
</dbReference>
<evidence type="ECO:0008006" key="3">
    <source>
        <dbReference type="Google" id="ProtNLM"/>
    </source>
</evidence>
<name>A0AAN8X7G4_HALRR</name>
<dbReference type="Proteomes" id="UP001381693">
    <property type="component" value="Unassembled WGS sequence"/>
</dbReference>
<feature type="non-terminal residue" evidence="1">
    <location>
        <position position="1"/>
    </location>
</feature>
<gene>
    <name evidence="1" type="ORF">SK128_000945</name>
</gene>
<keyword evidence="2" id="KW-1185">Reference proteome</keyword>
<sequence>DQGINVAHIESRRSRRRESEYEIMVDIECDNSKMDNLTRLLQRQLSCLSLHDYDKGEAFPPSTPMSQESFGK</sequence>
<evidence type="ECO:0000313" key="2">
    <source>
        <dbReference type="Proteomes" id="UP001381693"/>
    </source>
</evidence>
<dbReference type="AlphaFoldDB" id="A0AAN8X7G4"/>
<comment type="caution">
    <text evidence="1">The sequence shown here is derived from an EMBL/GenBank/DDBJ whole genome shotgun (WGS) entry which is preliminary data.</text>
</comment>